<dbReference type="SUPFAM" id="SSF54534">
    <property type="entry name" value="FKBP-like"/>
    <property type="match status" value="1"/>
</dbReference>
<dbReference type="InterPro" id="IPR023058">
    <property type="entry name" value="PPIase_PpiC_CS"/>
</dbReference>
<dbReference type="Gene3D" id="3.10.50.40">
    <property type="match status" value="1"/>
</dbReference>
<keyword evidence="2 4" id="KW-0697">Rotamase</keyword>
<dbReference type="PROSITE" id="PS00170">
    <property type="entry name" value="CSA_PPIASE_1"/>
    <property type="match status" value="1"/>
</dbReference>
<dbReference type="PROSITE" id="PS50198">
    <property type="entry name" value="PPIC_PPIASE_2"/>
    <property type="match status" value="1"/>
</dbReference>
<sequence length="315" mass="34413">MAGDRPRVWFDISIDGYAIGRMVFELYSDIVPKTAENFRCLCTGEKGRGRSGKKLTYMSSHFHRIIPGFMCQGGDFTEGNGRGGESIYGGKFADESFKVEHTKPGLLSMANSGPNTNGSQFFITTRKTPHLDGKHVVFGELVEGMKVLQEMEKEGSPTGKPTGKVTIRDCNQIGAQVKGPTAAHESAPAKRMGDCAEGEVRVLHVLRKHKDCRKPSSARQKAITCTVEEAMLFLEELREGLSTSGHDFDMLLDKFGEAAQKHSDCGSAKKRGDLGCFGRGRMQKAFEDASFALQVGAISTPIVTESGVHLIFRVQ</sequence>
<proteinExistence type="predicted"/>
<keyword evidence="3 4" id="KW-0413">Isomerase</keyword>
<dbReference type="Proteomes" id="UP001189429">
    <property type="component" value="Unassembled WGS sequence"/>
</dbReference>
<dbReference type="InterPro" id="IPR020892">
    <property type="entry name" value="Cyclophilin-type_PPIase_CS"/>
</dbReference>
<accession>A0ABN9STR7</accession>
<evidence type="ECO:0000256" key="3">
    <source>
        <dbReference type="ARBA" id="ARBA00023235"/>
    </source>
</evidence>
<evidence type="ECO:0000313" key="8">
    <source>
        <dbReference type="Proteomes" id="UP001189429"/>
    </source>
</evidence>
<dbReference type="Pfam" id="PF00160">
    <property type="entry name" value="Pro_isomerase"/>
    <property type="match status" value="1"/>
</dbReference>
<dbReference type="PANTHER" id="PTHR11071">
    <property type="entry name" value="PEPTIDYL-PROLYL CIS-TRANS ISOMERASE"/>
    <property type="match status" value="1"/>
</dbReference>
<dbReference type="Pfam" id="PF00639">
    <property type="entry name" value="Rotamase"/>
    <property type="match status" value="1"/>
</dbReference>
<dbReference type="CDD" id="cd01926">
    <property type="entry name" value="cyclophilin_ABH_like"/>
    <property type="match status" value="1"/>
</dbReference>
<keyword evidence="8" id="KW-1185">Reference proteome</keyword>
<dbReference type="EMBL" id="CAUYUJ010013180">
    <property type="protein sequence ID" value="CAK0835756.1"/>
    <property type="molecule type" value="Genomic_DNA"/>
</dbReference>
<dbReference type="InterPro" id="IPR046357">
    <property type="entry name" value="PPIase_dom_sf"/>
</dbReference>
<evidence type="ECO:0000256" key="4">
    <source>
        <dbReference type="PROSITE-ProRule" id="PRU00278"/>
    </source>
</evidence>
<dbReference type="SUPFAM" id="SSF50891">
    <property type="entry name" value="Cyclophilin-like"/>
    <property type="match status" value="1"/>
</dbReference>
<dbReference type="InterPro" id="IPR029000">
    <property type="entry name" value="Cyclophilin-like_dom_sf"/>
</dbReference>
<gene>
    <name evidence="7" type="ORF">PCOR1329_LOCUS32465</name>
</gene>
<comment type="caution">
    <text evidence="7">The sequence shown here is derived from an EMBL/GenBank/DDBJ whole genome shotgun (WGS) entry which is preliminary data.</text>
</comment>
<dbReference type="PROSITE" id="PS01096">
    <property type="entry name" value="PPIC_PPIASE_1"/>
    <property type="match status" value="1"/>
</dbReference>
<reference evidence="7" key="1">
    <citation type="submission" date="2023-10" db="EMBL/GenBank/DDBJ databases">
        <authorList>
            <person name="Chen Y."/>
            <person name="Shah S."/>
            <person name="Dougan E. K."/>
            <person name="Thang M."/>
            <person name="Chan C."/>
        </authorList>
    </citation>
    <scope>NUCLEOTIDE SEQUENCE [LARGE SCALE GENOMIC DNA]</scope>
</reference>
<feature type="domain" description="PpiC" evidence="6">
    <location>
        <begin position="197"/>
        <end position="315"/>
    </location>
</feature>
<dbReference type="Gene3D" id="2.40.100.10">
    <property type="entry name" value="Cyclophilin-like"/>
    <property type="match status" value="1"/>
</dbReference>
<dbReference type="PRINTS" id="PR00153">
    <property type="entry name" value="CSAPPISMRASE"/>
</dbReference>
<dbReference type="EC" id="5.2.1.8" evidence="1"/>
<evidence type="ECO:0000313" key="7">
    <source>
        <dbReference type="EMBL" id="CAK0835756.1"/>
    </source>
</evidence>
<dbReference type="InterPro" id="IPR002130">
    <property type="entry name" value="Cyclophilin-type_PPIase_dom"/>
</dbReference>
<dbReference type="InterPro" id="IPR000297">
    <property type="entry name" value="PPIase_PpiC"/>
</dbReference>
<feature type="domain" description="PPIase cyclophilin-type" evidence="5">
    <location>
        <begin position="9"/>
        <end position="172"/>
    </location>
</feature>
<evidence type="ECO:0000256" key="2">
    <source>
        <dbReference type="ARBA" id="ARBA00023110"/>
    </source>
</evidence>
<evidence type="ECO:0000259" key="6">
    <source>
        <dbReference type="PROSITE" id="PS50198"/>
    </source>
</evidence>
<evidence type="ECO:0000256" key="1">
    <source>
        <dbReference type="ARBA" id="ARBA00013194"/>
    </source>
</evidence>
<name>A0ABN9STR7_9DINO</name>
<dbReference type="PANTHER" id="PTHR11071:SF561">
    <property type="entry name" value="PEPTIDYL-PROLYL CIS-TRANS ISOMERASE D-RELATED"/>
    <property type="match status" value="1"/>
</dbReference>
<organism evidence="7 8">
    <name type="scientific">Prorocentrum cordatum</name>
    <dbReference type="NCBI Taxonomy" id="2364126"/>
    <lineage>
        <taxon>Eukaryota</taxon>
        <taxon>Sar</taxon>
        <taxon>Alveolata</taxon>
        <taxon>Dinophyceae</taxon>
        <taxon>Prorocentrales</taxon>
        <taxon>Prorocentraceae</taxon>
        <taxon>Prorocentrum</taxon>
    </lineage>
</organism>
<evidence type="ECO:0000259" key="5">
    <source>
        <dbReference type="PROSITE" id="PS50072"/>
    </source>
</evidence>
<protein>
    <recommendedName>
        <fullName evidence="1">peptidylprolyl isomerase</fullName>
        <ecNumber evidence="1">5.2.1.8</ecNumber>
    </recommendedName>
</protein>
<dbReference type="PROSITE" id="PS50072">
    <property type="entry name" value="CSA_PPIASE_2"/>
    <property type="match status" value="1"/>
</dbReference>